<dbReference type="GO" id="GO:0006281">
    <property type="term" value="P:DNA repair"/>
    <property type="evidence" value="ECO:0007669"/>
    <property type="project" value="UniProtKB-KW"/>
</dbReference>
<dbReference type="InterPro" id="IPR036286">
    <property type="entry name" value="LexA/Signal_pep-like_sf"/>
</dbReference>
<evidence type="ECO:0000313" key="9">
    <source>
        <dbReference type="EMBL" id="SFK49466.1"/>
    </source>
</evidence>
<feature type="domain" description="Peptidase S24/S26A/S26B/S26C" evidence="8">
    <location>
        <begin position="34"/>
        <end position="151"/>
    </location>
</feature>
<keyword evidence="6" id="KW-0742">SOS response</keyword>
<evidence type="ECO:0000256" key="7">
    <source>
        <dbReference type="RuleBase" id="RU003991"/>
    </source>
</evidence>
<dbReference type="RefSeq" id="WP_245751148.1">
    <property type="nucleotide sequence ID" value="NZ_FORX01000028.1"/>
</dbReference>
<accession>A0A1I4A0R3</accession>
<evidence type="ECO:0000313" key="10">
    <source>
        <dbReference type="Proteomes" id="UP000198635"/>
    </source>
</evidence>
<dbReference type="STRING" id="52560.SAMN04488082_12828"/>
<dbReference type="InterPro" id="IPR006197">
    <property type="entry name" value="Peptidase_S24_LexA"/>
</dbReference>
<dbReference type="NCBIfam" id="NF007621">
    <property type="entry name" value="PRK10276.1"/>
    <property type="match status" value="1"/>
</dbReference>
<keyword evidence="10" id="KW-1185">Reference proteome</keyword>
<dbReference type="InterPro" id="IPR039418">
    <property type="entry name" value="LexA-like"/>
</dbReference>
<dbReference type="Pfam" id="PF00717">
    <property type="entry name" value="Peptidase_S24"/>
    <property type="match status" value="1"/>
</dbReference>
<evidence type="ECO:0000256" key="1">
    <source>
        <dbReference type="ARBA" id="ARBA00007484"/>
    </source>
</evidence>
<evidence type="ECO:0000256" key="4">
    <source>
        <dbReference type="ARBA" id="ARBA00022813"/>
    </source>
</evidence>
<evidence type="ECO:0000256" key="5">
    <source>
        <dbReference type="ARBA" id="ARBA00023204"/>
    </source>
</evidence>
<dbReference type="Gene3D" id="2.10.109.10">
    <property type="entry name" value="Umud Fragment, subunit A"/>
    <property type="match status" value="1"/>
</dbReference>
<comment type="similarity">
    <text evidence="1 7">Belongs to the peptidase S24 family.</text>
</comment>
<keyword evidence="2" id="KW-0227">DNA damage</keyword>
<keyword evidence="4 7" id="KW-0068">Autocatalytic cleavage</keyword>
<dbReference type="GO" id="GO:0003677">
    <property type="term" value="F:DNA binding"/>
    <property type="evidence" value="ECO:0007669"/>
    <property type="project" value="InterPro"/>
</dbReference>
<dbReference type="GO" id="GO:0006355">
    <property type="term" value="P:regulation of DNA-templated transcription"/>
    <property type="evidence" value="ECO:0007669"/>
    <property type="project" value="InterPro"/>
</dbReference>
<dbReference type="SUPFAM" id="SSF51306">
    <property type="entry name" value="LexA/Signal peptidase"/>
    <property type="match status" value="1"/>
</dbReference>
<keyword evidence="3 7" id="KW-0378">Hydrolase</keyword>
<sequence length="157" mass="17390">MSYSQPDSSTTFDKAVILGQIPFEMEDAPSVTIPLFLDRISAGFPSPADDYIEAELDINRLLVKNKAATFLVRVGGDSMINAGIHDRDILVVDKSEEPLHDKIVVAVVDGEFTVKRLYMKNGKCMLVPENPRFKSIVIGPEQELNVWGVIVGVVRKM</sequence>
<evidence type="ECO:0000256" key="2">
    <source>
        <dbReference type="ARBA" id="ARBA00022763"/>
    </source>
</evidence>
<proteinExistence type="inferred from homology"/>
<dbReference type="PANTHER" id="PTHR33516">
    <property type="entry name" value="LEXA REPRESSOR"/>
    <property type="match status" value="1"/>
</dbReference>
<protein>
    <submittedName>
        <fullName evidence="9">SOS response UmuD protein. Serine peptidase. MEROPS family S24</fullName>
    </submittedName>
</protein>
<dbReference type="GO" id="GO:0016787">
    <property type="term" value="F:hydrolase activity"/>
    <property type="evidence" value="ECO:0007669"/>
    <property type="project" value="UniProtKB-KW"/>
</dbReference>
<dbReference type="InterPro" id="IPR050077">
    <property type="entry name" value="LexA_repressor"/>
</dbReference>
<dbReference type="EMBL" id="FORX01000028">
    <property type="protein sequence ID" value="SFK49466.1"/>
    <property type="molecule type" value="Genomic_DNA"/>
</dbReference>
<reference evidence="10" key="1">
    <citation type="submission" date="2016-10" db="EMBL/GenBank/DDBJ databases">
        <authorList>
            <person name="Varghese N."/>
            <person name="Submissions S."/>
        </authorList>
    </citation>
    <scope>NUCLEOTIDE SEQUENCE [LARGE SCALE GENOMIC DNA]</scope>
    <source>
        <strain evidence="10">DSM 5918</strain>
    </source>
</reference>
<gene>
    <name evidence="9" type="ORF">SAMN04488082_12828</name>
</gene>
<evidence type="ECO:0000256" key="3">
    <source>
        <dbReference type="ARBA" id="ARBA00022801"/>
    </source>
</evidence>
<dbReference type="PRINTS" id="PR00726">
    <property type="entry name" value="LEXASERPTASE"/>
</dbReference>
<organism evidence="9 10">
    <name type="scientific">Desulfomicrobium apsheronum</name>
    <dbReference type="NCBI Taxonomy" id="52560"/>
    <lineage>
        <taxon>Bacteria</taxon>
        <taxon>Pseudomonadati</taxon>
        <taxon>Thermodesulfobacteriota</taxon>
        <taxon>Desulfovibrionia</taxon>
        <taxon>Desulfovibrionales</taxon>
        <taxon>Desulfomicrobiaceae</taxon>
        <taxon>Desulfomicrobium</taxon>
    </lineage>
</organism>
<evidence type="ECO:0000259" key="8">
    <source>
        <dbReference type="Pfam" id="PF00717"/>
    </source>
</evidence>
<dbReference type="AlphaFoldDB" id="A0A1I4A0R3"/>
<dbReference type="GO" id="GO:0009432">
    <property type="term" value="P:SOS response"/>
    <property type="evidence" value="ECO:0007669"/>
    <property type="project" value="UniProtKB-KW"/>
</dbReference>
<dbReference type="PANTHER" id="PTHR33516:SF2">
    <property type="entry name" value="LEXA REPRESSOR-RELATED"/>
    <property type="match status" value="1"/>
</dbReference>
<name>A0A1I4A0R3_9BACT</name>
<dbReference type="CDD" id="cd06529">
    <property type="entry name" value="S24_LexA-like"/>
    <property type="match status" value="1"/>
</dbReference>
<dbReference type="InterPro" id="IPR015927">
    <property type="entry name" value="Peptidase_S24_S26A/B/C"/>
</dbReference>
<keyword evidence="5" id="KW-0234">DNA repair</keyword>
<dbReference type="Proteomes" id="UP000198635">
    <property type="component" value="Unassembled WGS sequence"/>
</dbReference>
<evidence type="ECO:0000256" key="6">
    <source>
        <dbReference type="ARBA" id="ARBA00023236"/>
    </source>
</evidence>